<keyword evidence="3" id="KW-1185">Reference proteome</keyword>
<dbReference type="Proteomes" id="UP000326354">
    <property type="component" value="Chromosome"/>
</dbReference>
<evidence type="ECO:0008006" key="4">
    <source>
        <dbReference type="Google" id="ProtNLM"/>
    </source>
</evidence>
<dbReference type="KEGG" id="uam:UABAM_03580"/>
<organism evidence="2 3">
    <name type="scientific">Uabimicrobium amorphum</name>
    <dbReference type="NCBI Taxonomy" id="2596890"/>
    <lineage>
        <taxon>Bacteria</taxon>
        <taxon>Pseudomonadati</taxon>
        <taxon>Planctomycetota</taxon>
        <taxon>Candidatus Uabimicrobiia</taxon>
        <taxon>Candidatus Uabimicrobiales</taxon>
        <taxon>Candidatus Uabimicrobiaceae</taxon>
        <taxon>Candidatus Uabimicrobium</taxon>
    </lineage>
</organism>
<sequence>MKYWVMIFSLLITSMTFAQSEKEITDLIAKLGSDEFKVREEATEKLTEIGQTALPLLREAENHQDPEVSWRATKIIKRITEKQLQQENIVKKEERQRKQSTPFAKEFEYKGPGFRFKFRFSGNVDDLFDVEKFLKDGDIPEFLKRRQFKHVPKDFIRDIEDFQRQWEDFFSEDNGRDIDRLRRQWQKMLPFNRKRQTPQLKNNSFIFGLQLQKVDEVVRAQLQLKENQGVLVKNISSRGRFANAGFQKWDLILKVNEEVIVSPQQFKEIVDNLDDKAKNTVAIVRRGKPQVIEFVK</sequence>
<evidence type="ECO:0000256" key="1">
    <source>
        <dbReference type="SAM" id="SignalP"/>
    </source>
</evidence>
<dbReference type="RefSeq" id="WP_151969331.1">
    <property type="nucleotide sequence ID" value="NZ_AP019860.1"/>
</dbReference>
<reference evidence="2 3" key="1">
    <citation type="submission" date="2019-08" db="EMBL/GenBank/DDBJ databases">
        <title>Complete genome sequence of Candidatus Uab amorphum.</title>
        <authorList>
            <person name="Shiratori T."/>
            <person name="Suzuki S."/>
            <person name="Kakizawa Y."/>
            <person name="Ishida K."/>
        </authorList>
    </citation>
    <scope>NUCLEOTIDE SEQUENCE [LARGE SCALE GENOMIC DNA]</scope>
    <source>
        <strain evidence="2 3">SRT547</strain>
    </source>
</reference>
<dbReference type="AlphaFoldDB" id="A0A5S9IPC1"/>
<feature type="chain" id="PRO_5025061552" description="PDZ domain-containing protein" evidence="1">
    <location>
        <begin position="19"/>
        <end position="296"/>
    </location>
</feature>
<protein>
    <recommendedName>
        <fullName evidence="4">PDZ domain-containing protein</fullName>
    </recommendedName>
</protein>
<gene>
    <name evidence="2" type="ORF">UABAM_03580</name>
</gene>
<evidence type="ECO:0000313" key="3">
    <source>
        <dbReference type="Proteomes" id="UP000326354"/>
    </source>
</evidence>
<feature type="signal peptide" evidence="1">
    <location>
        <begin position="1"/>
        <end position="18"/>
    </location>
</feature>
<dbReference type="Gene3D" id="1.25.10.10">
    <property type="entry name" value="Leucine-rich Repeat Variant"/>
    <property type="match status" value="1"/>
</dbReference>
<dbReference type="InterPro" id="IPR016024">
    <property type="entry name" value="ARM-type_fold"/>
</dbReference>
<proteinExistence type="predicted"/>
<dbReference type="SUPFAM" id="SSF48371">
    <property type="entry name" value="ARM repeat"/>
    <property type="match status" value="1"/>
</dbReference>
<evidence type="ECO:0000313" key="2">
    <source>
        <dbReference type="EMBL" id="BBM85217.1"/>
    </source>
</evidence>
<dbReference type="OrthoDB" id="287300at2"/>
<dbReference type="InterPro" id="IPR036034">
    <property type="entry name" value="PDZ_sf"/>
</dbReference>
<keyword evidence="1" id="KW-0732">Signal</keyword>
<accession>A0A5S9IPC1</accession>
<dbReference type="InterPro" id="IPR011989">
    <property type="entry name" value="ARM-like"/>
</dbReference>
<dbReference type="Gene3D" id="2.30.42.10">
    <property type="match status" value="1"/>
</dbReference>
<dbReference type="EMBL" id="AP019860">
    <property type="protein sequence ID" value="BBM85217.1"/>
    <property type="molecule type" value="Genomic_DNA"/>
</dbReference>
<name>A0A5S9IPC1_UABAM</name>
<dbReference type="SUPFAM" id="SSF50156">
    <property type="entry name" value="PDZ domain-like"/>
    <property type="match status" value="1"/>
</dbReference>